<dbReference type="Proteomes" id="UP000472260">
    <property type="component" value="Unassembled WGS sequence"/>
</dbReference>
<dbReference type="Pfam" id="PF00071">
    <property type="entry name" value="Ras"/>
    <property type="match status" value="1"/>
</dbReference>
<accession>A0A671RZD0</accession>
<dbReference type="InterPro" id="IPR001806">
    <property type="entry name" value="Small_GTPase"/>
</dbReference>
<organism evidence="4 5">
    <name type="scientific">Sinocyclocheilus anshuiensis</name>
    <dbReference type="NCBI Taxonomy" id="1608454"/>
    <lineage>
        <taxon>Eukaryota</taxon>
        <taxon>Metazoa</taxon>
        <taxon>Chordata</taxon>
        <taxon>Craniata</taxon>
        <taxon>Vertebrata</taxon>
        <taxon>Euteleostomi</taxon>
        <taxon>Actinopterygii</taxon>
        <taxon>Neopterygii</taxon>
        <taxon>Teleostei</taxon>
        <taxon>Ostariophysi</taxon>
        <taxon>Cypriniformes</taxon>
        <taxon>Cyprinidae</taxon>
        <taxon>Cyprininae</taxon>
        <taxon>Sinocyclocheilus</taxon>
    </lineage>
</organism>
<comment type="similarity">
    <text evidence="1">Belongs to the small GTPase superfamily. Rab family.</text>
</comment>
<dbReference type="PRINTS" id="PR00449">
    <property type="entry name" value="RASTRNSFRMNG"/>
</dbReference>
<dbReference type="Gene3D" id="3.40.50.300">
    <property type="entry name" value="P-loop containing nucleotide triphosphate hydrolases"/>
    <property type="match status" value="1"/>
</dbReference>
<dbReference type="PANTHER" id="PTHR47978">
    <property type="match status" value="1"/>
</dbReference>
<evidence type="ECO:0000313" key="5">
    <source>
        <dbReference type="Proteomes" id="UP000472260"/>
    </source>
</evidence>
<keyword evidence="5" id="KW-1185">Reference proteome</keyword>
<evidence type="ECO:0000256" key="3">
    <source>
        <dbReference type="ARBA" id="ARBA00023134"/>
    </source>
</evidence>
<dbReference type="SMART" id="SM00173">
    <property type="entry name" value="RAS"/>
    <property type="match status" value="1"/>
</dbReference>
<dbReference type="PROSITE" id="PS51419">
    <property type="entry name" value="RAB"/>
    <property type="match status" value="1"/>
</dbReference>
<evidence type="ECO:0000313" key="4">
    <source>
        <dbReference type="Ensembl" id="ENSSANP00000089046.1"/>
    </source>
</evidence>
<keyword evidence="3" id="KW-0342">GTP-binding</keyword>
<dbReference type="PROSITE" id="PS51421">
    <property type="entry name" value="RAS"/>
    <property type="match status" value="1"/>
</dbReference>
<protein>
    <recommendedName>
        <fullName evidence="6">Small monomeric GTPase</fullName>
    </recommendedName>
</protein>
<dbReference type="InterPro" id="IPR005225">
    <property type="entry name" value="Small_GTP-bd"/>
</dbReference>
<evidence type="ECO:0008006" key="6">
    <source>
        <dbReference type="Google" id="ProtNLM"/>
    </source>
</evidence>
<proteinExistence type="inferred from homology"/>
<sequence>MIGDDSVGKSSMLCRYIYGQTKHVLVEPGVRVGLHIVDTAGHESKTLCHCFPQSAGCLLVFDLGNYKTFTYIKHRHTEVSKIVHPYTVLFVLAGHKCDRKEREVNQEEVEQCASALGAPYIEASARTGHNVADAFELLTRRIYQGYLSGEVSLHERWGKIHKDKPAENKTNKNEPAENNKCCVL</sequence>
<name>A0A671RZD0_9TELE</name>
<dbReference type="GO" id="GO:0003924">
    <property type="term" value="F:GTPase activity"/>
    <property type="evidence" value="ECO:0007669"/>
    <property type="project" value="InterPro"/>
</dbReference>
<keyword evidence="2" id="KW-0547">Nucleotide-binding</keyword>
<dbReference type="SMART" id="SM00175">
    <property type="entry name" value="RAB"/>
    <property type="match status" value="1"/>
</dbReference>
<dbReference type="SMART" id="SM00174">
    <property type="entry name" value="RHO"/>
    <property type="match status" value="1"/>
</dbReference>
<dbReference type="GO" id="GO:0005525">
    <property type="term" value="F:GTP binding"/>
    <property type="evidence" value="ECO:0007669"/>
    <property type="project" value="UniProtKB-KW"/>
</dbReference>
<reference evidence="4" key="2">
    <citation type="submission" date="2025-09" db="UniProtKB">
        <authorList>
            <consortium name="Ensembl"/>
        </authorList>
    </citation>
    <scope>IDENTIFICATION</scope>
</reference>
<reference evidence="4" key="1">
    <citation type="submission" date="2025-08" db="UniProtKB">
        <authorList>
            <consortium name="Ensembl"/>
        </authorList>
    </citation>
    <scope>IDENTIFICATION</scope>
</reference>
<dbReference type="AlphaFoldDB" id="A0A671RZD0"/>
<evidence type="ECO:0000256" key="2">
    <source>
        <dbReference type="ARBA" id="ARBA00022741"/>
    </source>
</evidence>
<dbReference type="Ensembl" id="ENSSANT00000094603.1">
    <property type="protein sequence ID" value="ENSSANP00000089046.1"/>
    <property type="gene ID" value="ENSSANG00000044093.1"/>
</dbReference>
<dbReference type="InterPro" id="IPR027417">
    <property type="entry name" value="P-loop_NTPase"/>
</dbReference>
<dbReference type="NCBIfam" id="TIGR00231">
    <property type="entry name" value="small_GTP"/>
    <property type="match status" value="1"/>
</dbReference>
<evidence type="ECO:0000256" key="1">
    <source>
        <dbReference type="ARBA" id="ARBA00006270"/>
    </source>
</evidence>
<dbReference type="SUPFAM" id="SSF52540">
    <property type="entry name" value="P-loop containing nucleoside triphosphate hydrolases"/>
    <property type="match status" value="1"/>
</dbReference>